<dbReference type="Proteomes" id="UP000448877">
    <property type="component" value="Unassembled WGS sequence"/>
</dbReference>
<evidence type="ECO:0000256" key="6">
    <source>
        <dbReference type="ARBA" id="ARBA00023237"/>
    </source>
</evidence>
<dbReference type="InterPro" id="IPR023997">
    <property type="entry name" value="TonB-dep_OMP_SusC/RagA_CS"/>
</dbReference>
<dbReference type="EMBL" id="VVYV01000010">
    <property type="protein sequence ID" value="KAA5420462.1"/>
    <property type="molecule type" value="Genomic_DNA"/>
</dbReference>
<keyword evidence="6 7" id="KW-0998">Cell outer membrane</keyword>
<evidence type="ECO:0000313" key="11">
    <source>
        <dbReference type="Proteomes" id="UP000448877"/>
    </source>
</evidence>
<evidence type="ECO:0000313" key="10">
    <source>
        <dbReference type="EMBL" id="KAA5420462.1"/>
    </source>
</evidence>
<dbReference type="NCBIfam" id="TIGR04057">
    <property type="entry name" value="SusC_RagA_signa"/>
    <property type="match status" value="1"/>
</dbReference>
<accession>A0A108TH22</accession>
<evidence type="ECO:0000259" key="9">
    <source>
        <dbReference type="Pfam" id="PF07715"/>
    </source>
</evidence>
<evidence type="ECO:0000256" key="7">
    <source>
        <dbReference type="PROSITE-ProRule" id="PRU01360"/>
    </source>
</evidence>
<reference evidence="10 11" key="1">
    <citation type="journal article" date="2019" name="Nat. Med.">
        <title>A library of human gut bacterial isolates paired with longitudinal multiomics data enables mechanistic microbiome research.</title>
        <authorList>
            <person name="Poyet M."/>
            <person name="Groussin M."/>
            <person name="Gibbons S.M."/>
            <person name="Avila-Pacheco J."/>
            <person name="Jiang X."/>
            <person name="Kearney S.M."/>
            <person name="Perrotta A.R."/>
            <person name="Berdy B."/>
            <person name="Zhao S."/>
            <person name="Lieberman T.D."/>
            <person name="Swanson P.K."/>
            <person name="Smith M."/>
            <person name="Roesemann S."/>
            <person name="Alexander J.E."/>
            <person name="Rich S.A."/>
            <person name="Livny J."/>
            <person name="Vlamakis H."/>
            <person name="Clish C."/>
            <person name="Bullock K."/>
            <person name="Deik A."/>
            <person name="Scott J."/>
            <person name="Pierce K.A."/>
            <person name="Xavier R.J."/>
            <person name="Alm E.J."/>
        </authorList>
    </citation>
    <scope>NUCLEOTIDE SEQUENCE [LARGE SCALE GENOMIC DNA]</scope>
    <source>
        <strain evidence="10 11">BIOML-A6</strain>
    </source>
</reference>
<keyword evidence="8" id="KW-1133">Transmembrane helix</keyword>
<dbReference type="Gene3D" id="2.60.40.1120">
    <property type="entry name" value="Carboxypeptidase-like, regulatory domain"/>
    <property type="match status" value="1"/>
</dbReference>
<dbReference type="Pfam" id="PF13715">
    <property type="entry name" value="CarbopepD_reg_2"/>
    <property type="match status" value="1"/>
</dbReference>
<evidence type="ECO:0000256" key="3">
    <source>
        <dbReference type="ARBA" id="ARBA00022452"/>
    </source>
</evidence>
<keyword evidence="2 7" id="KW-0813">Transport</keyword>
<keyword evidence="4 7" id="KW-0812">Transmembrane</keyword>
<dbReference type="RefSeq" id="WP_007217304.1">
    <property type="nucleotide sequence ID" value="NZ_CABMLT010000001.1"/>
</dbReference>
<proteinExistence type="inferred from homology"/>
<evidence type="ECO:0000256" key="4">
    <source>
        <dbReference type="ARBA" id="ARBA00022692"/>
    </source>
</evidence>
<comment type="subcellular location">
    <subcellularLocation>
        <location evidence="1 7">Cell outer membrane</location>
        <topology evidence="1 7">Multi-pass membrane protein</topology>
    </subcellularLocation>
</comment>
<dbReference type="SUPFAM" id="SSF49464">
    <property type="entry name" value="Carboxypeptidase regulatory domain-like"/>
    <property type="match status" value="1"/>
</dbReference>
<dbReference type="Pfam" id="PF07715">
    <property type="entry name" value="Plug"/>
    <property type="match status" value="1"/>
</dbReference>
<organism evidence="10 11">
    <name type="scientific">Bacteroides cellulosilyticus</name>
    <dbReference type="NCBI Taxonomy" id="246787"/>
    <lineage>
        <taxon>Bacteria</taxon>
        <taxon>Pseudomonadati</taxon>
        <taxon>Bacteroidota</taxon>
        <taxon>Bacteroidia</taxon>
        <taxon>Bacteroidales</taxon>
        <taxon>Bacteroidaceae</taxon>
        <taxon>Bacteroides</taxon>
    </lineage>
</organism>
<dbReference type="GeneID" id="66307163"/>
<dbReference type="FunFam" id="2.170.130.10:FF:000008">
    <property type="entry name" value="SusC/RagA family TonB-linked outer membrane protein"/>
    <property type="match status" value="1"/>
</dbReference>
<dbReference type="GO" id="GO:0009279">
    <property type="term" value="C:cell outer membrane"/>
    <property type="evidence" value="ECO:0007669"/>
    <property type="project" value="UniProtKB-SubCell"/>
</dbReference>
<evidence type="ECO:0000256" key="5">
    <source>
        <dbReference type="ARBA" id="ARBA00023136"/>
    </source>
</evidence>
<dbReference type="AlphaFoldDB" id="A0A108TH22"/>
<evidence type="ECO:0000256" key="2">
    <source>
        <dbReference type="ARBA" id="ARBA00022448"/>
    </source>
</evidence>
<name>A0A108TH22_9BACE</name>
<dbReference type="InterPro" id="IPR008969">
    <property type="entry name" value="CarboxyPept-like_regulatory"/>
</dbReference>
<dbReference type="InterPro" id="IPR039426">
    <property type="entry name" value="TonB-dep_rcpt-like"/>
</dbReference>
<dbReference type="Gene3D" id="2.170.130.10">
    <property type="entry name" value="TonB-dependent receptor, plug domain"/>
    <property type="match status" value="1"/>
</dbReference>
<keyword evidence="10" id="KW-0675">Receptor</keyword>
<evidence type="ECO:0000256" key="8">
    <source>
        <dbReference type="SAM" id="Phobius"/>
    </source>
</evidence>
<gene>
    <name evidence="10" type="ORF">F2Y81_08135</name>
</gene>
<comment type="similarity">
    <text evidence="7">Belongs to the TonB-dependent receptor family.</text>
</comment>
<keyword evidence="5 7" id="KW-0472">Membrane</keyword>
<comment type="caution">
    <text evidence="10">The sequence shown here is derived from an EMBL/GenBank/DDBJ whole genome shotgun (WGS) entry which is preliminary data.</text>
</comment>
<dbReference type="Gene3D" id="2.40.170.20">
    <property type="entry name" value="TonB-dependent receptor, beta-barrel domain"/>
    <property type="match status" value="1"/>
</dbReference>
<dbReference type="SUPFAM" id="SSF56935">
    <property type="entry name" value="Porins"/>
    <property type="match status" value="1"/>
</dbReference>
<dbReference type="InterPro" id="IPR012910">
    <property type="entry name" value="Plug_dom"/>
</dbReference>
<feature type="domain" description="TonB-dependent receptor plug" evidence="9">
    <location>
        <begin position="133"/>
        <end position="236"/>
    </location>
</feature>
<sequence length="1063" mass="118109">MNEKHEVLSFKPFLWLVRTAVIMLVLASNCLTATAQTETRVHGTVKSATDGLPLIGVNVVEKGTSNGTITDINGSYTLTVPGNSELVFTYIGFANQEVKVISGKNTYDITLTEDSKALEEVVVIGYGVQKKSVVTAAISQVSGDELAKGSPTNFQNALKGKVSGVQIMSESGAPGAGSTVRIRGVGTINNSNPLYLVDGMPVDDINNINPSDIESVEVLKDAASAAIYGTRGANGVVLVTTKKGSVQKPVLTYEVSYGWQSSTKKLDYMNAAQYQMMVNEMNKNEGKELKFPNFDINNPSTYPTTETDWQDELLNNHALVYNHKVSLSGGTDRGIYYASFGYLNQNGVVASENSYYKRYNARFNNTYTVMEDKNRFWLPLVTFGSNISYSHTESMGIGNNSDVSGVLTSMALTPPNEPIYQTDPEQLKIYDQLYAGYVKDADGRAYNIINYMREMGNPLAVRDVSNNTLNTANNFNANLNLEATLLPGLKFRTNVGLAWAFWGSRGYTPEYYITTNNRNETSSVFHKKNESYKWQVENVLSYEKTIGKHAFSVLVGQSALSEESTGLTGEDYNLLRLGMEYAYLNSAAAERSLERTDDYINQHRLSSFFARATYNYAEKYMLSLVFRRDGSSNFGPNNKYASFPSISAGWNMTEEKFMKNRPGWLNLIKLRASWGRNGNESIGAFQYTSLLNMGSNNLALGKGSKDQIYVGIVSAGYANPSIQWETSEQTDLGIDLRLLNNSLSFSVDYFDKRTKDMILWLQTPKYLGYWGMNANSGTMSNKGVEMDATYRFKAGGVNFSVNGNASYVKNEVTDRGPGFSSIATLGAGMANPNVAIVESGMPYGYFRGYVHDGIFQNWDEVNAHVGPSGKPLQPNAKPGDIRFKNLCNDDLLDDKDLTMIGNPNPDWVYGFSLNIDWKNIDFSVFFQGVAGNQIFNYDRRANVPYANWHRKWLDRWHGEGTSNWWPRVVEDDGANQNTSRVSNLYVEDGDYLRLKVLQLGYTFPSLLTKKALISNLRIYIQCDNLLTFSKYRGYDPEVGSRSGLDSGSYPQARVFTLGASVSF</sequence>
<protein>
    <submittedName>
        <fullName evidence="10">TonB-dependent receptor</fullName>
    </submittedName>
</protein>
<keyword evidence="3 7" id="KW-1134">Transmembrane beta strand</keyword>
<dbReference type="InterPro" id="IPR036942">
    <property type="entry name" value="Beta-barrel_TonB_sf"/>
</dbReference>
<dbReference type="InterPro" id="IPR023996">
    <property type="entry name" value="TonB-dep_OMP_SusC/RagA"/>
</dbReference>
<dbReference type="InterPro" id="IPR037066">
    <property type="entry name" value="Plug_dom_sf"/>
</dbReference>
<dbReference type="PROSITE" id="PS52016">
    <property type="entry name" value="TONB_DEPENDENT_REC_3"/>
    <property type="match status" value="1"/>
</dbReference>
<feature type="transmembrane region" description="Helical" evidence="8">
    <location>
        <begin position="12"/>
        <end position="35"/>
    </location>
</feature>
<dbReference type="NCBIfam" id="TIGR04056">
    <property type="entry name" value="OMP_RagA_SusC"/>
    <property type="match status" value="1"/>
</dbReference>
<evidence type="ECO:0000256" key="1">
    <source>
        <dbReference type="ARBA" id="ARBA00004571"/>
    </source>
</evidence>